<organism evidence="12 13">
    <name type="scientific">Haloferula helveola</name>
    <dbReference type="NCBI Taxonomy" id="490095"/>
    <lineage>
        <taxon>Bacteria</taxon>
        <taxon>Pseudomonadati</taxon>
        <taxon>Verrucomicrobiota</taxon>
        <taxon>Verrucomicrobiia</taxon>
        <taxon>Verrucomicrobiales</taxon>
        <taxon>Verrucomicrobiaceae</taxon>
        <taxon>Haloferula</taxon>
    </lineage>
</organism>
<evidence type="ECO:0000256" key="4">
    <source>
        <dbReference type="ARBA" id="ARBA00022692"/>
    </source>
</evidence>
<dbReference type="Gene3D" id="2.30.30.60">
    <property type="match status" value="1"/>
</dbReference>
<name>A0ABM7RDC0_9BACT</name>
<feature type="transmembrane region" description="Helical" evidence="8">
    <location>
        <begin position="326"/>
        <end position="347"/>
    </location>
</feature>
<evidence type="ECO:0000256" key="1">
    <source>
        <dbReference type="ARBA" id="ARBA00004651"/>
    </source>
</evidence>
<dbReference type="PANTHER" id="PTHR30221">
    <property type="entry name" value="SMALL-CONDUCTANCE MECHANOSENSITIVE CHANNEL"/>
    <property type="match status" value="1"/>
</dbReference>
<feature type="signal peptide" evidence="9">
    <location>
        <begin position="1"/>
        <end position="20"/>
    </location>
</feature>
<comment type="similarity">
    <text evidence="2">Belongs to the MscS (TC 1.A.23) family.</text>
</comment>
<dbReference type="InterPro" id="IPR011066">
    <property type="entry name" value="MscS_channel_C_sf"/>
</dbReference>
<dbReference type="SUPFAM" id="SSF50182">
    <property type="entry name" value="Sm-like ribonucleoproteins"/>
    <property type="match status" value="1"/>
</dbReference>
<evidence type="ECO:0000256" key="8">
    <source>
        <dbReference type="SAM" id="Phobius"/>
    </source>
</evidence>
<dbReference type="SUPFAM" id="SSF82689">
    <property type="entry name" value="Mechanosensitive channel protein MscS (YggB), C-terminal domain"/>
    <property type="match status" value="1"/>
</dbReference>
<feature type="transmembrane region" description="Helical" evidence="8">
    <location>
        <begin position="202"/>
        <end position="226"/>
    </location>
</feature>
<keyword evidence="9" id="KW-0732">Signal</keyword>
<dbReference type="EMBL" id="AP024702">
    <property type="protein sequence ID" value="BCX49669.1"/>
    <property type="molecule type" value="Genomic_DNA"/>
</dbReference>
<dbReference type="Proteomes" id="UP001374893">
    <property type="component" value="Chromosome"/>
</dbReference>
<feature type="chain" id="PRO_5045746654" evidence="9">
    <location>
        <begin position="21"/>
        <end position="543"/>
    </location>
</feature>
<reference evidence="12 13" key="1">
    <citation type="submission" date="2021-06" db="EMBL/GenBank/DDBJ databases">
        <title>Complete genome of Haloferula helveola possessing various polysaccharide degrading enzymes.</title>
        <authorList>
            <person name="Takami H."/>
            <person name="Huang C."/>
            <person name="Hamasaki K."/>
        </authorList>
    </citation>
    <scope>NUCLEOTIDE SEQUENCE [LARGE SCALE GENOMIC DNA]</scope>
    <source>
        <strain evidence="12 13">CN-1</strain>
    </source>
</reference>
<dbReference type="InterPro" id="IPR023408">
    <property type="entry name" value="MscS_beta-dom_sf"/>
</dbReference>
<proteinExistence type="inferred from homology"/>
<feature type="region of interest" description="Disordered" evidence="7">
    <location>
        <begin position="509"/>
        <end position="543"/>
    </location>
</feature>
<keyword evidence="13" id="KW-1185">Reference proteome</keyword>
<sequence>MKRVLFLLLVLLGFAPFAGAQDTKNQDPAFEPAPLVVWNREITVFRAPLGNLTPEQRLSNALSKIADVEDFELYEDIRGERTSLGDLKTVSFMIGDEHLFAVVETDLDPTTGETLDSLTKTIISRLEEVRDAKREQRSVTVILKGVGVAIAATAAFLGLLWFLRFLGRKLRRYMVQRTSKLKQLKVRNFDFRPMMLQAIRRVIVMIGWGVALFAGYVWIVTVLGQFPYTAPWGHALGERLRTLTAGLLQSFVDALPGVIMVIVIFALTRWVARLADNLFRQLEHTKDDDSWLGSDTARASRRIVVVLVWIFGITIAYPYIPGSESPAFKGISVFVGLVLSLGSTGLVNQVMSGFVVLYSGAVRTGEYAKVGDTEGVIQDIGLLSTKVLTPRREYVTVPNAVLIAKETLNYSRIEENEQRTELSTKVTIGYDTPWRQVHAMLLLATERTPGIRKKPEPRVIQTALSDFYAEYELRFVPSDVAKKGVILSDLHQRIQDTFNEFEVQIMSPNFRSQPEEPVLTPKDKWFLAPSEPEGDKKGGGKKA</sequence>
<evidence type="ECO:0000256" key="6">
    <source>
        <dbReference type="ARBA" id="ARBA00023136"/>
    </source>
</evidence>
<evidence type="ECO:0000313" key="13">
    <source>
        <dbReference type="Proteomes" id="UP001374893"/>
    </source>
</evidence>
<evidence type="ECO:0000256" key="7">
    <source>
        <dbReference type="SAM" id="MobiDB-lite"/>
    </source>
</evidence>
<comment type="subcellular location">
    <subcellularLocation>
        <location evidence="1">Cell membrane</location>
        <topology evidence="1">Multi-pass membrane protein</topology>
    </subcellularLocation>
</comment>
<keyword evidence="4 8" id="KW-0812">Transmembrane</keyword>
<evidence type="ECO:0000256" key="2">
    <source>
        <dbReference type="ARBA" id="ARBA00008017"/>
    </source>
</evidence>
<dbReference type="InterPro" id="IPR045275">
    <property type="entry name" value="MscS_archaea/bacteria_type"/>
</dbReference>
<protein>
    <submittedName>
        <fullName evidence="12">Mechanosensitive ion channel protein MscS</fullName>
    </submittedName>
</protein>
<dbReference type="InterPro" id="IPR049278">
    <property type="entry name" value="MS_channel_C"/>
</dbReference>
<dbReference type="Pfam" id="PF00924">
    <property type="entry name" value="MS_channel_2nd"/>
    <property type="match status" value="1"/>
</dbReference>
<keyword evidence="6 8" id="KW-0472">Membrane</keyword>
<keyword evidence="5 8" id="KW-1133">Transmembrane helix</keyword>
<evidence type="ECO:0000256" key="9">
    <source>
        <dbReference type="SAM" id="SignalP"/>
    </source>
</evidence>
<feature type="transmembrane region" description="Helical" evidence="8">
    <location>
        <begin position="246"/>
        <end position="272"/>
    </location>
</feature>
<evidence type="ECO:0000313" key="12">
    <source>
        <dbReference type="EMBL" id="BCX49669.1"/>
    </source>
</evidence>
<dbReference type="InterPro" id="IPR010920">
    <property type="entry name" value="LSM_dom_sf"/>
</dbReference>
<evidence type="ECO:0000256" key="3">
    <source>
        <dbReference type="ARBA" id="ARBA00022475"/>
    </source>
</evidence>
<evidence type="ECO:0000259" key="10">
    <source>
        <dbReference type="Pfam" id="PF00924"/>
    </source>
</evidence>
<dbReference type="Pfam" id="PF21082">
    <property type="entry name" value="MS_channel_3rd"/>
    <property type="match status" value="1"/>
</dbReference>
<feature type="transmembrane region" description="Helical" evidence="8">
    <location>
        <begin position="141"/>
        <end position="163"/>
    </location>
</feature>
<feature type="domain" description="Mechanosensitive ion channel MscS" evidence="10">
    <location>
        <begin position="346"/>
        <end position="412"/>
    </location>
</feature>
<dbReference type="InterPro" id="IPR006685">
    <property type="entry name" value="MscS_channel_2nd"/>
</dbReference>
<feature type="domain" description="Mechanosensitive ion channel MscS C-terminal" evidence="11">
    <location>
        <begin position="424"/>
        <end position="504"/>
    </location>
</feature>
<dbReference type="Gene3D" id="1.10.287.1260">
    <property type="match status" value="1"/>
</dbReference>
<dbReference type="PANTHER" id="PTHR30221:SF18">
    <property type="entry name" value="SLL0590 PROTEIN"/>
    <property type="match status" value="1"/>
</dbReference>
<keyword evidence="3" id="KW-1003">Cell membrane</keyword>
<feature type="transmembrane region" description="Helical" evidence="8">
    <location>
        <begin position="303"/>
        <end position="320"/>
    </location>
</feature>
<dbReference type="Gene3D" id="3.30.70.100">
    <property type="match status" value="1"/>
</dbReference>
<gene>
    <name evidence="12" type="ORF">HAHE_35770</name>
</gene>
<dbReference type="RefSeq" id="WP_338686368.1">
    <property type="nucleotide sequence ID" value="NZ_AP024702.1"/>
</dbReference>
<feature type="compositionally biased region" description="Basic and acidic residues" evidence="7">
    <location>
        <begin position="533"/>
        <end position="543"/>
    </location>
</feature>
<accession>A0ABM7RDC0</accession>
<evidence type="ECO:0000259" key="11">
    <source>
        <dbReference type="Pfam" id="PF21082"/>
    </source>
</evidence>
<evidence type="ECO:0000256" key="5">
    <source>
        <dbReference type="ARBA" id="ARBA00022989"/>
    </source>
</evidence>